<sequence>MKTNSYLRKKWEKGCTSSPKCHNQTFVVEFIPVDVERTTSNSRSQRPKTDVVHDQVLATFYERERDQPISEAAGPSNSKRKVKDKVAAPSKRSAKNNVVASSSINQPFVPSRALIDEGELDDEDDQPILRPKVISEAKTRLKLKKLHQQPTGARKDCLQGR</sequence>
<accession>A0AAE1VLA2</accession>
<reference evidence="2" key="1">
    <citation type="submission" date="2023-12" db="EMBL/GenBank/DDBJ databases">
        <title>Genome assembly of Anisodus tanguticus.</title>
        <authorList>
            <person name="Wang Y.-J."/>
        </authorList>
    </citation>
    <scope>NUCLEOTIDE SEQUENCE</scope>
    <source>
        <strain evidence="2">KB-2021</strain>
        <tissue evidence="2">Leaf</tissue>
    </source>
</reference>
<evidence type="ECO:0000256" key="1">
    <source>
        <dbReference type="SAM" id="MobiDB-lite"/>
    </source>
</evidence>
<evidence type="ECO:0000313" key="3">
    <source>
        <dbReference type="Proteomes" id="UP001291623"/>
    </source>
</evidence>
<evidence type="ECO:0000313" key="2">
    <source>
        <dbReference type="EMBL" id="KAK4364285.1"/>
    </source>
</evidence>
<comment type="caution">
    <text evidence="2">The sequence shown here is derived from an EMBL/GenBank/DDBJ whole genome shotgun (WGS) entry which is preliminary data.</text>
</comment>
<dbReference type="AlphaFoldDB" id="A0AAE1VLA2"/>
<protein>
    <submittedName>
        <fullName evidence="2">Uncharacterized protein</fullName>
    </submittedName>
</protein>
<name>A0AAE1VLA2_9SOLA</name>
<organism evidence="2 3">
    <name type="scientific">Anisodus tanguticus</name>
    <dbReference type="NCBI Taxonomy" id="243964"/>
    <lineage>
        <taxon>Eukaryota</taxon>
        <taxon>Viridiplantae</taxon>
        <taxon>Streptophyta</taxon>
        <taxon>Embryophyta</taxon>
        <taxon>Tracheophyta</taxon>
        <taxon>Spermatophyta</taxon>
        <taxon>Magnoliopsida</taxon>
        <taxon>eudicotyledons</taxon>
        <taxon>Gunneridae</taxon>
        <taxon>Pentapetalae</taxon>
        <taxon>asterids</taxon>
        <taxon>lamiids</taxon>
        <taxon>Solanales</taxon>
        <taxon>Solanaceae</taxon>
        <taxon>Solanoideae</taxon>
        <taxon>Hyoscyameae</taxon>
        <taxon>Anisodus</taxon>
    </lineage>
</organism>
<gene>
    <name evidence="2" type="ORF">RND71_015643</name>
</gene>
<dbReference type="EMBL" id="JAVYJV010000008">
    <property type="protein sequence ID" value="KAK4364285.1"/>
    <property type="molecule type" value="Genomic_DNA"/>
</dbReference>
<feature type="region of interest" description="Disordered" evidence="1">
    <location>
        <begin position="62"/>
        <end position="103"/>
    </location>
</feature>
<keyword evidence="3" id="KW-1185">Reference proteome</keyword>
<proteinExistence type="predicted"/>
<dbReference type="Proteomes" id="UP001291623">
    <property type="component" value="Unassembled WGS sequence"/>
</dbReference>